<dbReference type="Pfam" id="PF22725">
    <property type="entry name" value="GFO_IDH_MocA_C3"/>
    <property type="match status" value="1"/>
</dbReference>
<name>A0A109J0R7_9HYPH</name>
<evidence type="ECO:0000259" key="3">
    <source>
        <dbReference type="Pfam" id="PF01408"/>
    </source>
</evidence>
<evidence type="ECO:0000256" key="1">
    <source>
        <dbReference type="ARBA" id="ARBA00010928"/>
    </source>
</evidence>
<dbReference type="GO" id="GO:0016491">
    <property type="term" value="F:oxidoreductase activity"/>
    <property type="evidence" value="ECO:0007669"/>
    <property type="project" value="UniProtKB-KW"/>
</dbReference>
<dbReference type="AlphaFoldDB" id="A0A109J0R7"/>
<evidence type="ECO:0000256" key="2">
    <source>
        <dbReference type="ARBA" id="ARBA00023002"/>
    </source>
</evidence>
<keyword evidence="2" id="KW-0560">Oxidoreductase</keyword>
<keyword evidence="6" id="KW-1185">Reference proteome</keyword>
<dbReference type="Proteomes" id="UP000068164">
    <property type="component" value="Unassembled WGS sequence"/>
</dbReference>
<gene>
    <name evidence="5" type="ORF">AS026_26560</name>
</gene>
<comment type="caution">
    <text evidence="5">The sequence shown here is derived from an EMBL/GenBank/DDBJ whole genome shotgun (WGS) entry which is preliminary data.</text>
</comment>
<feature type="domain" description="GFO/IDH/MocA-like oxidoreductase" evidence="4">
    <location>
        <begin position="134"/>
        <end position="255"/>
    </location>
</feature>
<dbReference type="InterPro" id="IPR000683">
    <property type="entry name" value="Gfo/Idh/MocA-like_OxRdtase_N"/>
</dbReference>
<evidence type="ECO:0000313" key="6">
    <source>
        <dbReference type="Proteomes" id="UP000068164"/>
    </source>
</evidence>
<dbReference type="GO" id="GO:0000166">
    <property type="term" value="F:nucleotide binding"/>
    <property type="evidence" value="ECO:0007669"/>
    <property type="project" value="InterPro"/>
</dbReference>
<dbReference type="Pfam" id="PF01408">
    <property type="entry name" value="GFO_IDH_MocA"/>
    <property type="match status" value="1"/>
</dbReference>
<comment type="similarity">
    <text evidence="1">Belongs to the Gfo/Idh/MocA family.</text>
</comment>
<sequence length="344" mass="36410">MAKTRVAMIGLGMAAGHHARALLDLSERIECVAAYSRTSGRRKAFAEQFPTIPTSDSLDAIFADPSIKAILILTPASSHLELVRRAAAAGKHVLLEKPLDISLERSEATVRAARDAGVLLGVVLQNRFLDAALKLDEIVKSGRLGDLVEASAAIRNWRPQSYYDAEGRGTMSRDGGGVLLTQGIHTIDLLLNYAGTPAAISAFVRTTPIHRMETEDLVTAALSFEGGAIGSLNATTCAYPGLPERIELIGTKGTAVLTGNRLDAAFVDGTREMAGGETIGSGAGANPMAFGHEMHRALIGNFIDAIENGGQLRVKGDDALNAHRFIDAVLVAGTRPLPDARLDR</sequence>
<proteinExistence type="inferred from homology"/>
<dbReference type="InterPro" id="IPR051317">
    <property type="entry name" value="Gfo/Idh/MocA_oxidoreduct"/>
</dbReference>
<dbReference type="RefSeq" id="WP_062376383.1">
    <property type="nucleotide sequence ID" value="NZ_LNCD01000150.1"/>
</dbReference>
<dbReference type="OrthoDB" id="9781031at2"/>
<dbReference type="PANTHER" id="PTHR43708:SF5">
    <property type="entry name" value="CONSERVED EXPRESSED OXIDOREDUCTASE (EUROFUNG)-RELATED"/>
    <property type="match status" value="1"/>
</dbReference>
<dbReference type="InterPro" id="IPR055170">
    <property type="entry name" value="GFO_IDH_MocA-like_dom"/>
</dbReference>
<dbReference type="Gene3D" id="3.40.50.720">
    <property type="entry name" value="NAD(P)-binding Rossmann-like Domain"/>
    <property type="match status" value="1"/>
</dbReference>
<dbReference type="SUPFAM" id="SSF51735">
    <property type="entry name" value="NAD(P)-binding Rossmann-fold domains"/>
    <property type="match status" value="1"/>
</dbReference>
<evidence type="ECO:0000313" key="5">
    <source>
        <dbReference type="EMBL" id="KWV40230.1"/>
    </source>
</evidence>
<accession>A0A109J0R7</accession>
<protein>
    <submittedName>
        <fullName evidence="5">Oxidoreductase</fullName>
    </submittedName>
</protein>
<dbReference type="Gene3D" id="3.30.360.10">
    <property type="entry name" value="Dihydrodipicolinate Reductase, domain 2"/>
    <property type="match status" value="1"/>
</dbReference>
<organism evidence="5 6">
    <name type="scientific">Rhizobium altiplani</name>
    <dbReference type="NCBI Taxonomy" id="1864509"/>
    <lineage>
        <taxon>Bacteria</taxon>
        <taxon>Pseudomonadati</taxon>
        <taxon>Pseudomonadota</taxon>
        <taxon>Alphaproteobacteria</taxon>
        <taxon>Hyphomicrobiales</taxon>
        <taxon>Rhizobiaceae</taxon>
        <taxon>Rhizobium/Agrobacterium group</taxon>
        <taxon>Rhizobium</taxon>
    </lineage>
</organism>
<dbReference type="SUPFAM" id="SSF55347">
    <property type="entry name" value="Glyceraldehyde-3-phosphate dehydrogenase-like, C-terminal domain"/>
    <property type="match status" value="1"/>
</dbReference>
<dbReference type="PANTHER" id="PTHR43708">
    <property type="entry name" value="CONSERVED EXPRESSED OXIDOREDUCTASE (EUROFUNG)"/>
    <property type="match status" value="1"/>
</dbReference>
<evidence type="ECO:0000259" key="4">
    <source>
        <dbReference type="Pfam" id="PF22725"/>
    </source>
</evidence>
<dbReference type="InterPro" id="IPR036291">
    <property type="entry name" value="NAD(P)-bd_dom_sf"/>
</dbReference>
<reference evidence="5 6" key="1">
    <citation type="submission" date="2015-11" db="EMBL/GenBank/DDBJ databases">
        <title>Draft Genome Sequence of the Strain BR 10423 (Rhizobium sp.) isolated from nodules of Mimosa pudica.</title>
        <authorList>
            <person name="Barauna A.C."/>
            <person name="Zilli J.E."/>
            <person name="Simoes-Araujo J.L."/>
            <person name="Reis V.M."/>
            <person name="James E.K."/>
            <person name="Reis F.B.Jr."/>
            <person name="Rouws L.F."/>
            <person name="Passos S.R."/>
            <person name="Gois S.R."/>
        </authorList>
    </citation>
    <scope>NUCLEOTIDE SEQUENCE [LARGE SCALE GENOMIC DNA]</scope>
    <source>
        <strain evidence="5 6">BR10423</strain>
    </source>
</reference>
<feature type="domain" description="Gfo/Idh/MocA-like oxidoreductase N-terminal" evidence="3">
    <location>
        <begin position="5"/>
        <end position="122"/>
    </location>
</feature>
<dbReference type="EMBL" id="LNCD01000150">
    <property type="protein sequence ID" value="KWV40230.1"/>
    <property type="molecule type" value="Genomic_DNA"/>
</dbReference>